<dbReference type="PROSITE" id="PS51462">
    <property type="entry name" value="NUDIX"/>
    <property type="match status" value="1"/>
</dbReference>
<dbReference type="Pfam" id="PF00293">
    <property type="entry name" value="NUDIX"/>
    <property type="match status" value="1"/>
</dbReference>
<keyword evidence="5" id="KW-1185">Reference proteome</keyword>
<proteinExistence type="predicted"/>
<dbReference type="InterPro" id="IPR015797">
    <property type="entry name" value="NUDIX_hydrolase-like_dom_sf"/>
</dbReference>
<dbReference type="Proteomes" id="UP000569951">
    <property type="component" value="Unassembled WGS sequence"/>
</dbReference>
<name>A0A841I2Y0_9DEIO</name>
<comment type="cofactor">
    <cofactor evidence="1">
        <name>Mg(2+)</name>
        <dbReference type="ChEBI" id="CHEBI:18420"/>
    </cofactor>
</comment>
<comment type="caution">
    <text evidence="4">The sequence shown here is derived from an EMBL/GenBank/DDBJ whole genome shotgun (WGS) entry which is preliminary data.</text>
</comment>
<dbReference type="InterPro" id="IPR000086">
    <property type="entry name" value="NUDIX_hydrolase_dom"/>
</dbReference>
<protein>
    <submittedName>
        <fullName evidence="4">ADP-ribose pyrophosphatase YjhB (NUDIX family)</fullName>
    </submittedName>
</protein>
<evidence type="ECO:0000256" key="1">
    <source>
        <dbReference type="ARBA" id="ARBA00001946"/>
    </source>
</evidence>
<dbReference type="AlphaFoldDB" id="A0A841I2Y0"/>
<dbReference type="PROSITE" id="PS00893">
    <property type="entry name" value="NUDIX_BOX"/>
    <property type="match status" value="1"/>
</dbReference>
<dbReference type="PANTHER" id="PTHR43046:SF16">
    <property type="entry name" value="ADP-RIBOSE PYROPHOSPHATASE YJHB-RELATED"/>
    <property type="match status" value="1"/>
</dbReference>
<gene>
    <name evidence="4" type="ORF">HNR42_002815</name>
</gene>
<evidence type="ECO:0000313" key="4">
    <source>
        <dbReference type="EMBL" id="MBB6099374.1"/>
    </source>
</evidence>
<evidence type="ECO:0000259" key="3">
    <source>
        <dbReference type="PROSITE" id="PS51462"/>
    </source>
</evidence>
<dbReference type="GO" id="GO:0016787">
    <property type="term" value="F:hydrolase activity"/>
    <property type="evidence" value="ECO:0007669"/>
    <property type="project" value="UniProtKB-KW"/>
</dbReference>
<dbReference type="PANTHER" id="PTHR43046">
    <property type="entry name" value="GDP-MANNOSE MANNOSYL HYDROLASE"/>
    <property type="match status" value="1"/>
</dbReference>
<evidence type="ECO:0000313" key="5">
    <source>
        <dbReference type="Proteomes" id="UP000569951"/>
    </source>
</evidence>
<reference evidence="4 5" key="1">
    <citation type="submission" date="2020-08" db="EMBL/GenBank/DDBJ databases">
        <title>Genomic Encyclopedia of Type Strains, Phase IV (KMG-IV): sequencing the most valuable type-strain genomes for metagenomic binning, comparative biology and taxonomic classification.</title>
        <authorList>
            <person name="Goeker M."/>
        </authorList>
    </citation>
    <scope>NUCLEOTIDE SEQUENCE [LARGE SCALE GENOMIC DNA]</scope>
    <source>
        <strain evidence="4 5">DSM 21458</strain>
    </source>
</reference>
<evidence type="ECO:0000256" key="2">
    <source>
        <dbReference type="ARBA" id="ARBA00022801"/>
    </source>
</evidence>
<dbReference type="SUPFAM" id="SSF55811">
    <property type="entry name" value="Nudix"/>
    <property type="match status" value="1"/>
</dbReference>
<dbReference type="RefSeq" id="WP_183988131.1">
    <property type="nucleotide sequence ID" value="NZ_JACHHG010000011.1"/>
</dbReference>
<dbReference type="EMBL" id="JACHHG010000011">
    <property type="protein sequence ID" value="MBB6099374.1"/>
    <property type="molecule type" value="Genomic_DNA"/>
</dbReference>
<sequence length="152" mass="17168">MRHRISAAGVVVRDGALLLVRHHRPGHYDFWLPPGGGLEGAESVFEGAEREVLEETGLRVRAVRLLYVQEILEPGLRIFKSFVLCSETGGELSSGGRVGDERNFLVDARFLGPHELVKLELYPEVFRREFWDDLRAGFPETRYLGLHRATAV</sequence>
<keyword evidence="2" id="KW-0378">Hydrolase</keyword>
<accession>A0A841I2Y0</accession>
<organism evidence="4 5">
    <name type="scientific">Deinobacterium chartae</name>
    <dbReference type="NCBI Taxonomy" id="521158"/>
    <lineage>
        <taxon>Bacteria</taxon>
        <taxon>Thermotogati</taxon>
        <taxon>Deinococcota</taxon>
        <taxon>Deinococci</taxon>
        <taxon>Deinococcales</taxon>
        <taxon>Deinococcaceae</taxon>
        <taxon>Deinobacterium</taxon>
    </lineage>
</organism>
<dbReference type="Gene3D" id="3.90.79.10">
    <property type="entry name" value="Nucleoside Triphosphate Pyrophosphohydrolase"/>
    <property type="match status" value="1"/>
</dbReference>
<feature type="domain" description="Nudix hydrolase" evidence="3">
    <location>
        <begin position="1"/>
        <end position="152"/>
    </location>
</feature>
<dbReference type="InterPro" id="IPR020084">
    <property type="entry name" value="NUDIX_hydrolase_CS"/>
</dbReference>